<evidence type="ECO:0000256" key="11">
    <source>
        <dbReference type="SAM" id="SignalP"/>
    </source>
</evidence>
<dbReference type="EMBL" id="FOIR01000002">
    <property type="protein sequence ID" value="SEW29757.1"/>
    <property type="molecule type" value="Genomic_DNA"/>
</dbReference>
<comment type="subcellular location">
    <subcellularLocation>
        <location evidence="1">Cell projection</location>
        <location evidence="1">Cilium</location>
    </subcellularLocation>
    <subcellularLocation>
        <location evidence="2">Cytoplasm</location>
    </subcellularLocation>
</comment>
<feature type="chain" id="PRO_5011452382" evidence="11">
    <location>
        <begin position="20"/>
        <end position="3215"/>
    </location>
</feature>
<dbReference type="GO" id="GO:0005509">
    <property type="term" value="F:calcium ion binding"/>
    <property type="evidence" value="ECO:0007669"/>
    <property type="project" value="InterPro"/>
</dbReference>
<dbReference type="Pfam" id="PF19078">
    <property type="entry name" value="Big_12"/>
    <property type="match status" value="1"/>
</dbReference>
<dbReference type="Proteomes" id="UP000199437">
    <property type="component" value="Unassembled WGS sequence"/>
</dbReference>
<dbReference type="InterPro" id="IPR015919">
    <property type="entry name" value="Cadherin-like_sf"/>
</dbReference>
<reference evidence="14" key="1">
    <citation type="submission" date="2016-10" db="EMBL/GenBank/DDBJ databases">
        <authorList>
            <person name="Varghese N."/>
            <person name="Submissions S."/>
        </authorList>
    </citation>
    <scope>NUCLEOTIDE SEQUENCE [LARGE SCALE GENOMIC DNA]</scope>
    <source>
        <strain evidence="14">CGMCC 1.12402</strain>
    </source>
</reference>
<dbReference type="Pfam" id="PF03160">
    <property type="entry name" value="Calx-beta"/>
    <property type="match status" value="4"/>
</dbReference>
<dbReference type="Gene3D" id="2.60.40.10">
    <property type="entry name" value="Immunoglobulins"/>
    <property type="match status" value="8"/>
</dbReference>
<evidence type="ECO:0000256" key="5">
    <source>
        <dbReference type="ARBA" id="ARBA00022737"/>
    </source>
</evidence>
<dbReference type="GO" id="GO:0007156">
    <property type="term" value="P:homophilic cell adhesion via plasma membrane adhesion molecules"/>
    <property type="evidence" value="ECO:0007669"/>
    <property type="project" value="InterPro"/>
</dbReference>
<keyword evidence="7" id="KW-0813">Transport</keyword>
<evidence type="ECO:0000256" key="9">
    <source>
        <dbReference type="ARBA" id="ARBA00023273"/>
    </source>
</evidence>
<dbReference type="InterPro" id="IPR038081">
    <property type="entry name" value="CalX-like_sf"/>
</dbReference>
<evidence type="ECO:0000256" key="6">
    <source>
        <dbReference type="ARBA" id="ARBA00022837"/>
    </source>
</evidence>
<evidence type="ECO:0000256" key="10">
    <source>
        <dbReference type="SAM" id="MobiDB-lite"/>
    </source>
</evidence>
<feature type="signal peptide" evidence="11">
    <location>
        <begin position="1"/>
        <end position="19"/>
    </location>
</feature>
<keyword evidence="8" id="KW-0969">Cilium</keyword>
<dbReference type="GO" id="GO:0007154">
    <property type="term" value="P:cell communication"/>
    <property type="evidence" value="ECO:0007669"/>
    <property type="project" value="InterPro"/>
</dbReference>
<feature type="domain" description="Cadherin" evidence="12">
    <location>
        <begin position="2937"/>
        <end position="3037"/>
    </location>
</feature>
<organism evidence="13 14">
    <name type="scientific">Roseivirga pacifica</name>
    <dbReference type="NCBI Taxonomy" id="1267423"/>
    <lineage>
        <taxon>Bacteria</taxon>
        <taxon>Pseudomonadati</taxon>
        <taxon>Bacteroidota</taxon>
        <taxon>Cytophagia</taxon>
        <taxon>Cytophagales</taxon>
        <taxon>Roseivirgaceae</taxon>
        <taxon>Roseivirga</taxon>
    </lineage>
</organism>
<keyword evidence="14" id="KW-1185">Reference proteome</keyword>
<dbReference type="PROSITE" id="PS50268">
    <property type="entry name" value="CADHERIN_2"/>
    <property type="match status" value="1"/>
</dbReference>
<evidence type="ECO:0000256" key="7">
    <source>
        <dbReference type="ARBA" id="ARBA00023065"/>
    </source>
</evidence>
<keyword evidence="9" id="KW-0966">Cell projection</keyword>
<evidence type="ECO:0000256" key="3">
    <source>
        <dbReference type="ARBA" id="ARBA00022490"/>
    </source>
</evidence>
<dbReference type="PANTHER" id="PTHR11878">
    <property type="entry name" value="SODIUM/CALCIUM EXCHANGER"/>
    <property type="match status" value="1"/>
</dbReference>
<keyword evidence="5" id="KW-0677">Repeat</keyword>
<dbReference type="InterPro" id="IPR053879">
    <property type="entry name" value="HYDIN_VesB_CFA65-like_Ig"/>
</dbReference>
<accession>A0A1I0QQZ3</accession>
<dbReference type="RefSeq" id="WP_090258981.1">
    <property type="nucleotide sequence ID" value="NZ_FOIR01000002.1"/>
</dbReference>
<evidence type="ECO:0000256" key="4">
    <source>
        <dbReference type="ARBA" id="ARBA00022729"/>
    </source>
</evidence>
<gene>
    <name evidence="13" type="ORF">SAMN05216290_2583</name>
</gene>
<dbReference type="STRING" id="1267423.SAMN05216290_2583"/>
<name>A0A1I0QQZ3_9BACT</name>
<dbReference type="GO" id="GO:0016020">
    <property type="term" value="C:membrane"/>
    <property type="evidence" value="ECO:0007669"/>
    <property type="project" value="InterPro"/>
</dbReference>
<keyword evidence="3" id="KW-0963">Cytoplasm</keyword>
<dbReference type="Pfam" id="PF22544">
    <property type="entry name" value="HYDIN_VesB_CFA65-like_Ig"/>
    <property type="match status" value="1"/>
</dbReference>
<dbReference type="InterPro" id="IPR003644">
    <property type="entry name" value="Calx_beta"/>
</dbReference>
<feature type="region of interest" description="Disordered" evidence="10">
    <location>
        <begin position="792"/>
        <end position="811"/>
    </location>
</feature>
<evidence type="ECO:0000313" key="13">
    <source>
        <dbReference type="EMBL" id="SEW29757.1"/>
    </source>
</evidence>
<dbReference type="InterPro" id="IPR013783">
    <property type="entry name" value="Ig-like_fold"/>
</dbReference>
<keyword evidence="6" id="KW-0106">Calcium</keyword>
<keyword evidence="4 11" id="KW-0732">Signal</keyword>
<evidence type="ECO:0000256" key="1">
    <source>
        <dbReference type="ARBA" id="ARBA00004138"/>
    </source>
</evidence>
<dbReference type="InterPro" id="IPR002126">
    <property type="entry name" value="Cadherin-like_dom"/>
</dbReference>
<dbReference type="GO" id="GO:0030001">
    <property type="term" value="P:metal ion transport"/>
    <property type="evidence" value="ECO:0007669"/>
    <property type="project" value="TreeGrafter"/>
</dbReference>
<evidence type="ECO:0000259" key="12">
    <source>
        <dbReference type="PROSITE" id="PS50268"/>
    </source>
</evidence>
<dbReference type="GO" id="GO:0005737">
    <property type="term" value="C:cytoplasm"/>
    <property type="evidence" value="ECO:0007669"/>
    <property type="project" value="UniProtKB-SubCell"/>
</dbReference>
<protein>
    <submittedName>
        <fullName evidence="13">Por secretion system C-terminal sorting domain-containing protein</fullName>
    </submittedName>
</protein>
<dbReference type="InterPro" id="IPR044048">
    <property type="entry name" value="Big_12"/>
</dbReference>
<dbReference type="SUPFAM" id="SSF141072">
    <property type="entry name" value="CalX-like"/>
    <property type="match status" value="5"/>
</dbReference>
<evidence type="ECO:0000313" key="14">
    <source>
        <dbReference type="Proteomes" id="UP000199437"/>
    </source>
</evidence>
<evidence type="ECO:0000256" key="2">
    <source>
        <dbReference type="ARBA" id="ARBA00004496"/>
    </source>
</evidence>
<dbReference type="GeneID" id="99987277"/>
<evidence type="ECO:0000256" key="8">
    <source>
        <dbReference type="ARBA" id="ARBA00023069"/>
    </source>
</evidence>
<dbReference type="NCBIfam" id="TIGR04183">
    <property type="entry name" value="Por_Secre_tail"/>
    <property type="match status" value="1"/>
</dbReference>
<dbReference type="Gene3D" id="2.60.40.2030">
    <property type="match status" value="5"/>
</dbReference>
<feature type="compositionally biased region" description="Polar residues" evidence="10">
    <location>
        <begin position="795"/>
        <end position="811"/>
    </location>
</feature>
<dbReference type="OrthoDB" id="1488158at2"/>
<keyword evidence="7" id="KW-0406">Ion transport</keyword>
<dbReference type="InterPro" id="IPR026444">
    <property type="entry name" value="Secre_tail"/>
</dbReference>
<dbReference type="CDD" id="cd11304">
    <property type="entry name" value="Cadherin_repeat"/>
    <property type="match status" value="1"/>
</dbReference>
<proteinExistence type="predicted"/>
<dbReference type="Gene3D" id="2.60.40.60">
    <property type="entry name" value="Cadherins"/>
    <property type="match status" value="1"/>
</dbReference>
<dbReference type="PANTHER" id="PTHR11878:SF65">
    <property type="entry name" value="NA_CA-EXCHANGE PROTEIN, ISOFORM G"/>
    <property type="match status" value="1"/>
</dbReference>
<dbReference type="Pfam" id="PF18962">
    <property type="entry name" value="Por_Secre_tail"/>
    <property type="match status" value="1"/>
</dbReference>
<dbReference type="SMART" id="SM00237">
    <property type="entry name" value="Calx_beta"/>
    <property type="match status" value="5"/>
</dbReference>
<sequence length="3215" mass="329500">MKRIILFLILLTYYQAAYAQSIFQGVESSGSDTGNYTSNITPYNLNTDTDRYTSNIAGTNQIYSSATTADYAEEFAITVTDVDEPSNTLNAGDIAFVGYHTDSDDGFTFIALTDIPAGEVIYFTDKGWNATNAVWYTNAEDHITWTAPAGGVSMGTVISIIETSGDSFTVTHGTAFLSGSGFSLLGGDSILAYQSSSGVEPTNPTFIAGIYGDDNYVHTVGCDDAGGWLSCSTCTHVSGSCSTTSGDTSGMPAGLTNGENAIALFPNTGEADNAKYTGTLTGTVSVVRAAIHNPANWTTNQSPINIAANQYSGINITPDVSNNAPTASAFTANPSENLTYTFSTNDFGYNDSDSDPLDHVLIESVPTNGTLYLDADNDDVFDAGETVSVSQQISKADLDAGNLQYIQNGSINSSFQFEVNDGFVNSSGDYVATIKVFSRPSIISIVRNTPTSETTNANQVIFRVTFDEGVQNVDVTDFSLSGTAAADGTVSSVSTVSASVYDVTVTGVTNSNGTIKLNINGIDGTSGTNNITTAVSSAVDQSQTLVASSTGGNNFGQSFTANNSGYLTSIMIRTSAFSKAYSNATMRLFEGEGLSGSVLATETVDFEASNGLDYQTFTFTTPPAITSGEVYTIIFHGAAPFNTDVVFNAMYNDPLSGGQLYRDSSPVASNDLSFETIVSAEIPENLLDVAPTTSESYSLDNIVPAVTSFTRKNPSSELTAADQLVFLATFSKDVTGVDLNDFTVSGLTGATIAVSQLTASTYDVTVSGGDIASFNGTVGLNLASNVSIEDEAGNELSTTEPSSDQTYSIDNTAPTISSVSVPTGGSYESGDNLDFTLTFSENVNIDEGCATPPSLNITIGNTARAAQYVSGTGTSSLVFRYTVQANELDTDGIAINSFTVSDGIIDDAVGNSLVVDLPANVPSTADVLVGICAALTPANAGPDQLICESNSATLSGNTINGDGEIGTWSVVSGSGGSFSDVNDPAATFTGIAGRVYVLRWTSSNSLCSNTSTDDVEIAFLSANAGADQSVCGTNTFLSASAISSSTGSWSILSGAGGSITTPSSTNSSFSGVAGTTYTLQWEETNGSCSDTDTVEITFYDSVTAAAAGADQEVCSTSTTLAANAASGFSESGTWSVLAGAGGSFADVNNPTSTFTGARGVSYTLRWTISNGVCPISSDDVVITFNQDVIANAGADQSVCGTQTFLGASYSTGSTGSWSILSGAGGSVTTPSSNTSKFTGTVGTTYTLQWTENNGSCSDNDTVKITFFDNPTPANAGLDKDICGPTALSANAASGFGETGTWSVVSGAGGSFSDVNSPTATFTGTEGVNYTLRWTISNGVCPISSDDVVITVEVNDVEANAGSDQNVCGTQTFLGAVYSTGSTGSWSILSGAGGSVTTPSSNTSKFTGTVGTTYTLQWTENSGSCSDTDIVEITFLGNVTVAAAGSDQETCNTSVTMAANAASGFRETGTWSVVSGAGGSFADANSPTSSFTGTKGVSYTLRWTISNGVCPISSDDVVVTLSDDVEANAGSDQNVCGTNTFLGASFSTGSTGTWSILSGAGGTVTTPTSNTSAFTGTAGTTYTLQWTENNGSCSGNDTVKITFFDNVTVAAAGADQEIDGALATMNATLAGNTASGFSETGTWSEVAGDGNGVFSDANSPTSTFTGTVGVTYTLRWTISNGVCPISSDDVVIEFVNNAGFTITETASSTEVDESGATDTFNVVLDSEPASDVVINVSSGSTSEVTVDQSSLTFTSGNWNVPQTVTVQGVDDSKVDTDKSVKITLSIDDAASHDNYDAVIDQSVSVTNENTTTASVTVADVSVAEADGTATVTFTLDDAVEGGLSVDVSTTNGTATGGVDFSPITTQTITFDGTAGETETLDISITADAIVEADETITVSMSGLTPATAASTDIDITDEATVTITNDDVAVITIADVTISEDAGTGTATLTLDKAVAATFDVYVNSAAGTAGHNDDFTEVFNEIASFAGTAGETQTINFTVLDDDVVELDETFRLLLSSVTNTSLNNDDFNLTDEATVTITNDDAATLAIDDVAKAENADGTTTTLTFTVTLTGDVNQGITVDFATSDGTALSTSDYTSGSGTLNFAGTDGETQTLSVVVSDDDLVEADETFDVTLSNLLAGGRKVSISDATGVGTITNDDQASITMADVMVNEEDGTATVILTLDNAIDGGVSVNVSTADETATAGTDFTALVNEQVTFAGTEGETQTVTVSITDDAMVEADETITVSMSGLTPATAASADIDITDEATVTINNTDRATVTIADASGAEANGAITLTATLDNAVDGGFFVELNTADVTALSTSDYTALISQKLTFSGLAGEQQTFTITPTDDNIEESTETLTVSMSNISAGTVDENNIDITDGATITITDEDDNTAPVGYSITLNDALIGSAETATTTFTFAGAEIGTTYNYTVSSDNGGTNVTGSGTIATATDQVTLADLSGLNDGTLTLSLTLTDASSNVGTAVTAQTTIDQTMEATLSPADDAIDVLPDAKLSMDFGENVYKGMGNITIAQSSNDEVLETIDVTSTNVVVNGSEVTIAPTNLLLPPSTEFYVSIEIGAITDDAGNSYSGATNKTAWTFTTIAAPVVTATTVPTADTYAIGDKLTFETSFTLPVTITGTPSLPITIGTETKAATLSGTVSESNIATFTYTIAEGDLDTDGITVGSAIDLNGATIVGEFGTDAILTLNNTASTAAINVDGIRAIPTLSTATGSLTNEALTVTVAYDEQVTGLELTDFTIANGTASDLSVVTAGLVWTATVTPSADGAVSVTLPAGTVNDQAGNTSAASANTISTTFDGTAPAVSSIARAEADQLNTADTDANFTVTFSEDVIGVDVADFETVVTGTATASINSVTAVDAKTYTVNVNGISGQGTVGLSAKADASIIDAATNAFSTAASGDVYTTNYLPTAIGLSSSSIEENSTIGSLVGTFTTTDQDAGDSHTYTLVAGTGDTDNASFSINGDQLLTAEAFDFETKDSYSIRVKTDDGFGGTFEQVLTITVDNVLEASITVTGEEMFEETILGFSTTKTWFVENNGEVPVEIRVSEAAAGFSVQPGSFVLGVGGSREISLVFTPEEARAYAGTITFDYEGGAPVTMNVSGSGVIVTDIDDQLMDEATINIYPNPASTVVTLDLTELYGLPVDVNIYSTTGQPMFNRAAVTESKLQVDVSSYESGVYIVRFSNGNSVVNKKVMIKR</sequence>
<dbReference type="InterPro" id="IPR051171">
    <property type="entry name" value="CaCA"/>
</dbReference>
<dbReference type="SUPFAM" id="SSF49313">
    <property type="entry name" value="Cadherin-like"/>
    <property type="match status" value="1"/>
</dbReference>